<keyword evidence="2" id="KW-0489">Methyltransferase</keyword>
<dbReference type="RefSeq" id="WP_072345529.1">
    <property type="nucleotide sequence ID" value="NZ_FPKU01000003.1"/>
</dbReference>
<dbReference type="PANTHER" id="PTHR43464">
    <property type="entry name" value="METHYLTRANSFERASE"/>
    <property type="match status" value="1"/>
</dbReference>
<dbReference type="InterPro" id="IPR013217">
    <property type="entry name" value="Methyltransf_12"/>
</dbReference>
<dbReference type="Proteomes" id="UP000183447">
    <property type="component" value="Unassembled WGS sequence"/>
</dbReference>
<dbReference type="GO" id="GO:0032259">
    <property type="term" value="P:methylation"/>
    <property type="evidence" value="ECO:0007669"/>
    <property type="project" value="UniProtKB-KW"/>
</dbReference>
<dbReference type="SUPFAM" id="SSF53335">
    <property type="entry name" value="S-adenosyl-L-methionine-dependent methyltransferases"/>
    <property type="match status" value="1"/>
</dbReference>
<dbReference type="Pfam" id="PF08242">
    <property type="entry name" value="Methyltransf_12"/>
    <property type="match status" value="1"/>
</dbReference>
<reference evidence="2 3" key="1">
    <citation type="submission" date="2016-11" db="EMBL/GenBank/DDBJ databases">
        <authorList>
            <person name="Jaros S."/>
            <person name="Januszkiewicz K."/>
            <person name="Wedrychowicz H."/>
        </authorList>
    </citation>
    <scope>NUCLEOTIDE SEQUENCE [LARGE SCALE GENOMIC DNA]</scope>
    <source>
        <strain evidence="2 3">ATCC 23634</strain>
    </source>
</reference>
<organism evidence="2 3">
    <name type="scientific">Devosia enhydra</name>
    <dbReference type="NCBI Taxonomy" id="665118"/>
    <lineage>
        <taxon>Bacteria</taxon>
        <taxon>Pseudomonadati</taxon>
        <taxon>Pseudomonadota</taxon>
        <taxon>Alphaproteobacteria</taxon>
        <taxon>Hyphomicrobiales</taxon>
        <taxon>Devosiaceae</taxon>
        <taxon>Devosia</taxon>
    </lineage>
</organism>
<dbReference type="OrthoDB" id="213472at2"/>
<name>A0A1K2I1R3_9HYPH</name>
<sequence>MSAAPFTNAAAVSTYAEDALRKVPGLGDLHRMATLLLGEHATGQGHILVVGAGGGLELAAMAAARPDWRFTGVDPAPAMLDLARKAVAPFADRVELVEGTIDAAGAGPFDGATCLLVLHFLDRDERLRTLREVRSRLRPGARLVIAHHAPPAEHRPLWMARSVLFGDRQGNDRQRAETSAATMIERLPLLDAAEEESLLAEAGYRDIALIYAALSFRGWVVTA</sequence>
<dbReference type="Gene3D" id="3.40.50.150">
    <property type="entry name" value="Vaccinia Virus protein VP39"/>
    <property type="match status" value="1"/>
</dbReference>
<evidence type="ECO:0000313" key="2">
    <source>
        <dbReference type="EMBL" id="SFZ86155.1"/>
    </source>
</evidence>
<accession>A0A1K2I1R3</accession>
<dbReference type="GO" id="GO:0008168">
    <property type="term" value="F:methyltransferase activity"/>
    <property type="evidence" value="ECO:0007669"/>
    <property type="project" value="UniProtKB-KW"/>
</dbReference>
<evidence type="ECO:0000259" key="1">
    <source>
        <dbReference type="Pfam" id="PF08242"/>
    </source>
</evidence>
<dbReference type="InterPro" id="IPR029063">
    <property type="entry name" value="SAM-dependent_MTases_sf"/>
</dbReference>
<dbReference type="STRING" id="665118.SAMN02983003_3329"/>
<dbReference type="CDD" id="cd02440">
    <property type="entry name" value="AdoMet_MTases"/>
    <property type="match status" value="1"/>
</dbReference>
<proteinExistence type="predicted"/>
<keyword evidence="2" id="KW-0808">Transferase</keyword>
<gene>
    <name evidence="2" type="ORF">SAMN02983003_3329</name>
</gene>
<dbReference type="PANTHER" id="PTHR43464:SF58">
    <property type="entry name" value="BLR7975 PROTEIN"/>
    <property type="match status" value="1"/>
</dbReference>
<keyword evidence="3" id="KW-1185">Reference proteome</keyword>
<evidence type="ECO:0000313" key="3">
    <source>
        <dbReference type="Proteomes" id="UP000183447"/>
    </source>
</evidence>
<feature type="domain" description="Methyltransferase type 12" evidence="1">
    <location>
        <begin position="48"/>
        <end position="143"/>
    </location>
</feature>
<dbReference type="AlphaFoldDB" id="A0A1K2I1R3"/>
<protein>
    <submittedName>
        <fullName evidence="2">tRNA (Cmo5U34)-methyltransferase</fullName>
    </submittedName>
</protein>
<dbReference type="EMBL" id="FPKU01000003">
    <property type="protein sequence ID" value="SFZ86155.1"/>
    <property type="molecule type" value="Genomic_DNA"/>
</dbReference>